<comment type="caution">
    <text evidence="5">The sequence shown here is derived from an EMBL/GenBank/DDBJ whole genome shotgun (WGS) entry which is preliminary data.</text>
</comment>
<dbReference type="SUPFAM" id="SSF52540">
    <property type="entry name" value="P-loop containing nucleoside triphosphate hydrolases"/>
    <property type="match status" value="1"/>
</dbReference>
<dbReference type="Gene3D" id="2.40.50.100">
    <property type="match status" value="1"/>
</dbReference>
<feature type="domain" description="ABC transporter" evidence="4">
    <location>
        <begin position="6"/>
        <end position="278"/>
    </location>
</feature>
<dbReference type="SUPFAM" id="SSF50331">
    <property type="entry name" value="MOP-like"/>
    <property type="match status" value="1"/>
</dbReference>
<keyword evidence="2" id="KW-0547">Nucleotide-binding</keyword>
<dbReference type="InterPro" id="IPR003593">
    <property type="entry name" value="AAA+_ATPase"/>
</dbReference>
<dbReference type="GO" id="GO:0005524">
    <property type="term" value="F:ATP binding"/>
    <property type="evidence" value="ECO:0007669"/>
    <property type="project" value="UniProtKB-KW"/>
</dbReference>
<dbReference type="InterPro" id="IPR008995">
    <property type="entry name" value="Mo/tungstate-bd_C_term_dom"/>
</dbReference>
<dbReference type="Proteomes" id="UP000266506">
    <property type="component" value="Unassembled WGS sequence"/>
</dbReference>
<dbReference type="AlphaFoldDB" id="A0A397RUN0"/>
<dbReference type="InterPro" id="IPR017871">
    <property type="entry name" value="ABC_transporter-like_CS"/>
</dbReference>
<dbReference type="EMBL" id="QXEV01000004">
    <property type="protein sequence ID" value="RIA78040.1"/>
    <property type="molecule type" value="Genomic_DNA"/>
</dbReference>
<sequence length="410" mass="46529">MAQPIIELHNIVKYYGDNCVVDGINLDIYPNEFVTLLGPSGCGKTTTLRMIGGFEYPSSGEIIVNGKIINNLPAYARPINTVFQRYALFPHLNVFDNVAFGIRNRGRKFMIEFYGGKEKVIQGCIEEKIRRGVPEEKAKKVSYFDINKYLKLCVKESVTAALEMVNLAGFEERSIDKISGGQMQRVAIARAIVLKPQILLLDEPLSALDLKLRQNMQYELKEMQRNLGITFIFVTHDQEEAMVMSDRIVVMKDGIIQQLGTPKDIYNEPVNRYVANFIGESNIIQGVYIGRNRVKFLGAEFYVVGYEFDDMESVDVVIRPEDWDVVPMSKAKVKGVVTSSIFKGVHYELLVDIEGVEYVVHTYEDIKEGEIVGLTIDPYEICLMKQDGSPKKLIPVEEVERRKDLSKEVD</sequence>
<dbReference type="PROSITE" id="PS50893">
    <property type="entry name" value="ABC_TRANSPORTER_2"/>
    <property type="match status" value="1"/>
</dbReference>
<dbReference type="PANTHER" id="PTHR42781">
    <property type="entry name" value="SPERMIDINE/PUTRESCINE IMPORT ATP-BINDING PROTEIN POTA"/>
    <property type="match status" value="1"/>
</dbReference>
<dbReference type="InterPro" id="IPR013611">
    <property type="entry name" value="Transp-assoc_OB_typ2"/>
</dbReference>
<protein>
    <submittedName>
        <fullName evidence="5">Spermidine/putrescine transport system ATP-binding protein</fullName>
    </submittedName>
</protein>
<dbReference type="InterPro" id="IPR003439">
    <property type="entry name" value="ABC_transporter-like_ATP-bd"/>
</dbReference>
<dbReference type="GO" id="GO:0016887">
    <property type="term" value="F:ATP hydrolysis activity"/>
    <property type="evidence" value="ECO:0007669"/>
    <property type="project" value="InterPro"/>
</dbReference>
<dbReference type="InterPro" id="IPR027417">
    <property type="entry name" value="P-loop_NTPase"/>
</dbReference>
<keyword evidence="6" id="KW-1185">Reference proteome</keyword>
<name>A0A397RUN0_9MOLU</name>
<reference evidence="5 6" key="1">
    <citation type="submission" date="2018-08" db="EMBL/GenBank/DDBJ databases">
        <title>Genomic Encyclopedia of Archaeal and Bacterial Type Strains, Phase II (KMG-II): from individual species to whole genera.</title>
        <authorList>
            <person name="Goeker M."/>
        </authorList>
    </citation>
    <scope>NUCLEOTIDE SEQUENCE [LARGE SCALE GENOMIC DNA]</scope>
    <source>
        <strain evidence="5 6">ATCC 27112</strain>
    </source>
</reference>
<evidence type="ECO:0000256" key="1">
    <source>
        <dbReference type="ARBA" id="ARBA00022448"/>
    </source>
</evidence>
<evidence type="ECO:0000256" key="3">
    <source>
        <dbReference type="ARBA" id="ARBA00022840"/>
    </source>
</evidence>
<accession>A0A397RUN0</accession>
<keyword evidence="1" id="KW-0813">Transport</keyword>
<dbReference type="OrthoDB" id="9802264at2"/>
<dbReference type="PANTHER" id="PTHR42781:SF4">
    <property type="entry name" value="SPERMIDINE_PUTRESCINE IMPORT ATP-BINDING PROTEIN POTA"/>
    <property type="match status" value="1"/>
</dbReference>
<dbReference type="Pfam" id="PF08402">
    <property type="entry name" value="TOBE_2"/>
    <property type="match status" value="1"/>
</dbReference>
<evidence type="ECO:0000313" key="5">
    <source>
        <dbReference type="EMBL" id="RIA78040.1"/>
    </source>
</evidence>
<organism evidence="5 6">
    <name type="scientific">Anaeroplasma bactoclasticum</name>
    <dbReference type="NCBI Taxonomy" id="2088"/>
    <lineage>
        <taxon>Bacteria</taxon>
        <taxon>Bacillati</taxon>
        <taxon>Mycoplasmatota</taxon>
        <taxon>Mollicutes</taxon>
        <taxon>Anaeroplasmatales</taxon>
        <taxon>Anaeroplasmataceae</taxon>
        <taxon>Anaeroplasma</taxon>
    </lineage>
</organism>
<dbReference type="InParanoid" id="A0A397RUN0"/>
<dbReference type="InterPro" id="IPR050093">
    <property type="entry name" value="ABC_SmlMolc_Importer"/>
</dbReference>
<dbReference type="PROSITE" id="PS00211">
    <property type="entry name" value="ABC_TRANSPORTER_1"/>
    <property type="match status" value="1"/>
</dbReference>
<proteinExistence type="predicted"/>
<dbReference type="SMART" id="SM00382">
    <property type="entry name" value="AAA"/>
    <property type="match status" value="1"/>
</dbReference>
<dbReference type="GO" id="GO:0043190">
    <property type="term" value="C:ATP-binding cassette (ABC) transporter complex"/>
    <property type="evidence" value="ECO:0007669"/>
    <property type="project" value="InterPro"/>
</dbReference>
<gene>
    <name evidence="5" type="ORF">EI71_00617</name>
</gene>
<evidence type="ECO:0000313" key="6">
    <source>
        <dbReference type="Proteomes" id="UP000266506"/>
    </source>
</evidence>
<dbReference type="Gene3D" id="3.40.50.300">
    <property type="entry name" value="P-loop containing nucleotide triphosphate hydrolases"/>
    <property type="match status" value="1"/>
</dbReference>
<keyword evidence="3 5" id="KW-0067">ATP-binding</keyword>
<dbReference type="GO" id="GO:0022857">
    <property type="term" value="F:transmembrane transporter activity"/>
    <property type="evidence" value="ECO:0007669"/>
    <property type="project" value="InterPro"/>
</dbReference>
<evidence type="ECO:0000256" key="2">
    <source>
        <dbReference type="ARBA" id="ARBA00022741"/>
    </source>
</evidence>
<dbReference type="Pfam" id="PF00005">
    <property type="entry name" value="ABC_tran"/>
    <property type="match status" value="1"/>
</dbReference>
<evidence type="ECO:0000259" key="4">
    <source>
        <dbReference type="PROSITE" id="PS50893"/>
    </source>
</evidence>